<name>A0A4U0UGT4_9PEZI</name>
<dbReference type="EMBL" id="NAJP01000079">
    <property type="protein sequence ID" value="TKA34577.1"/>
    <property type="molecule type" value="Genomic_DNA"/>
</dbReference>
<proteinExistence type="predicted"/>
<comment type="caution">
    <text evidence="1">The sequence shown here is derived from an EMBL/GenBank/DDBJ whole genome shotgun (WGS) entry which is preliminary data.</text>
</comment>
<gene>
    <name evidence="1" type="ORF">B0A54_13633</name>
</gene>
<protein>
    <submittedName>
        <fullName evidence="1">Uncharacterized protein</fullName>
    </submittedName>
</protein>
<organism evidence="1 2">
    <name type="scientific">Friedmanniomyces endolithicus</name>
    <dbReference type="NCBI Taxonomy" id="329885"/>
    <lineage>
        <taxon>Eukaryota</taxon>
        <taxon>Fungi</taxon>
        <taxon>Dikarya</taxon>
        <taxon>Ascomycota</taxon>
        <taxon>Pezizomycotina</taxon>
        <taxon>Dothideomycetes</taxon>
        <taxon>Dothideomycetidae</taxon>
        <taxon>Mycosphaerellales</taxon>
        <taxon>Teratosphaeriaceae</taxon>
        <taxon>Friedmanniomyces</taxon>
    </lineage>
</organism>
<sequence length="166" mass="19048">MPIDEPNYLTPSGVEDERTFDALKRWLSGDASEVDFDAASTAELVMAAFAAVFHLSLNLLPHGDDIVHQALTEEGYGPMEITHGERVFRWGDTGSFMDWERMNLEAMARGERVPLINILTAARKDVVWLRKQIRRLESYMEKAREKKEMGYVTALRFEADERPDNR</sequence>
<evidence type="ECO:0000313" key="2">
    <source>
        <dbReference type="Proteomes" id="UP000310066"/>
    </source>
</evidence>
<evidence type="ECO:0000313" key="1">
    <source>
        <dbReference type="EMBL" id="TKA34577.1"/>
    </source>
</evidence>
<dbReference type="OrthoDB" id="3831967at2759"/>
<accession>A0A4U0UGT4</accession>
<dbReference type="Proteomes" id="UP000310066">
    <property type="component" value="Unassembled WGS sequence"/>
</dbReference>
<reference evidence="1 2" key="1">
    <citation type="submission" date="2017-03" db="EMBL/GenBank/DDBJ databases">
        <title>Genomes of endolithic fungi from Antarctica.</title>
        <authorList>
            <person name="Coleine C."/>
            <person name="Masonjones S."/>
            <person name="Stajich J.E."/>
        </authorList>
    </citation>
    <scope>NUCLEOTIDE SEQUENCE [LARGE SCALE GENOMIC DNA]</scope>
    <source>
        <strain evidence="1 2">CCFEE 5311</strain>
    </source>
</reference>
<dbReference type="AlphaFoldDB" id="A0A4U0UGT4"/>